<accession>A0ABR9C089</accession>
<dbReference type="PANTHER" id="PTHR37292:SF2">
    <property type="entry name" value="DUF262 DOMAIN-CONTAINING PROTEIN"/>
    <property type="match status" value="1"/>
</dbReference>
<keyword evidence="3" id="KW-1185">Reference proteome</keyword>
<evidence type="ECO:0000313" key="3">
    <source>
        <dbReference type="Proteomes" id="UP000620025"/>
    </source>
</evidence>
<organism evidence="2 3">
    <name type="scientific">Pseudomonas coleopterorum</name>
    <dbReference type="NCBI Taxonomy" id="1605838"/>
    <lineage>
        <taxon>Bacteria</taxon>
        <taxon>Pseudomonadati</taxon>
        <taxon>Pseudomonadota</taxon>
        <taxon>Gammaproteobacteria</taxon>
        <taxon>Pseudomonadales</taxon>
        <taxon>Pseudomonadaceae</taxon>
        <taxon>Pseudomonas</taxon>
    </lineage>
</organism>
<gene>
    <name evidence="2" type="ORF">IFT38_14275</name>
</gene>
<comment type="caution">
    <text evidence="2">The sequence shown here is derived from an EMBL/GenBank/DDBJ whole genome shotgun (WGS) entry which is preliminary data.</text>
</comment>
<name>A0ABR9C089_9PSED</name>
<proteinExistence type="predicted"/>
<evidence type="ECO:0000259" key="1">
    <source>
        <dbReference type="Pfam" id="PF03235"/>
    </source>
</evidence>
<dbReference type="InterPro" id="IPR004919">
    <property type="entry name" value="GmrSD_N"/>
</dbReference>
<dbReference type="RefSeq" id="WP_192068308.1">
    <property type="nucleotide sequence ID" value="NZ_JACYWY010000010.1"/>
</dbReference>
<reference evidence="2 3" key="1">
    <citation type="journal article" date="2020" name="FEMS Microbiol. Ecol.">
        <title>Temporal dynamics of bacterial communities during seed development and maturation.</title>
        <authorList>
            <person name="Chesneau G."/>
            <person name="Torres-Cortes G."/>
            <person name="Briand M."/>
            <person name="Darrasse A."/>
            <person name="Preveaux A."/>
            <person name="Marais C."/>
            <person name="Jacques M.A."/>
            <person name="Shade A."/>
            <person name="Barret M."/>
        </authorList>
    </citation>
    <scope>NUCLEOTIDE SEQUENCE [LARGE SCALE GENOMIC DNA]</scope>
    <source>
        <strain evidence="2 3">CFBP13599</strain>
    </source>
</reference>
<sequence length="531" mass="61125">MSFKFTMEPRVSFLSALLKDIYEGALQIPRFQRSLVWKRQQQRELLCSIFEGLPIGALLVWNTRLSNINTYDHIGPFLVEQTQPFPSNVYLMDGLQRLSTLYCMLLHPTEKISQKYTAESNPSDFLIYCDLSAENVENMFFFKDELDANELVRKNYMYLPLDLVYKSKELLRFQRLIPSHMEFLLDKCDAIVSAFKDYKIPVIPLESDDQTLVTKSFERINSRGTVMSEAHMLNALSYTEKFDLLTSLDKYSEKYLDSTSKWKDIDTEFILMLLKLKLGYEIYSKDTDKLAKSINNDTIADIFISIDKLAEFSANYLNIESPAAFPYRLQMLGIAQSFLNDPHSDPEKLSNWFYISAYTNSFGTTARNSQRALTDLQSYLSCGTLPWSLNQAPALLPLDGIQMNLGAARVKTLALAMAKKLNQAKLSITKNKDRRTIPVRPRVFQQAERRPGFYFLVGSSLIKNFDLTNMSQVEEQAHFITPELIAMYKAGDLNKFAKTREDLIFKWEQKNIITPAINSANFVIESLPHFD</sequence>
<feature type="domain" description="GmrSD restriction endonucleases N-terminal" evidence="1">
    <location>
        <begin position="15"/>
        <end position="236"/>
    </location>
</feature>
<dbReference type="PANTHER" id="PTHR37292">
    <property type="entry name" value="VNG6097C"/>
    <property type="match status" value="1"/>
</dbReference>
<dbReference type="EMBL" id="JACYWZ010000005">
    <property type="protein sequence ID" value="MBD8770709.1"/>
    <property type="molecule type" value="Genomic_DNA"/>
</dbReference>
<dbReference type="Pfam" id="PF03235">
    <property type="entry name" value="GmrSD_N"/>
    <property type="match status" value="1"/>
</dbReference>
<evidence type="ECO:0000313" key="2">
    <source>
        <dbReference type="EMBL" id="MBD8770709.1"/>
    </source>
</evidence>
<dbReference type="Proteomes" id="UP000620025">
    <property type="component" value="Unassembled WGS sequence"/>
</dbReference>
<protein>
    <submittedName>
        <fullName evidence="2">DUF262 domain-containing protein</fullName>
    </submittedName>
</protein>